<dbReference type="Pfam" id="PF01363">
    <property type="entry name" value="FYVE"/>
    <property type="match status" value="1"/>
</dbReference>
<dbReference type="Pfam" id="PF12796">
    <property type="entry name" value="Ank_2"/>
    <property type="match status" value="1"/>
</dbReference>
<evidence type="ECO:0000256" key="7">
    <source>
        <dbReference type="PROSITE-ProRule" id="PRU00091"/>
    </source>
</evidence>
<sequence>MLESRNSNELDLAYMPYHEGLVNHKAPPVRASLSVRVSKQQQHTQHSSYFGDSDDDDVSDDPAWMNAPRGSLQPAFPPSLMKKASTWSVTDSQTSSPLSNPTCSAGEEEEQQEQEKPHENKKDDDDDDDDSFPSTMPTLRTSFRPKVSTLEKKSSKSGSGSVNNKANDKLTMDLKLCKCKNMPINQAPANPMDLNTMVNQDVPRNSRSNAEVGSLSVEKKGLDTPMKGSDLSVKGLDSPVKDLTTPASAAVSRGNNGYRGSMMRYRPSDIKAQDFTTAMMSRDSLAPENFESSTDLLSSSRSSNLAFNDQAGSSRGSNVFGSSRGSNVFGSSQGSNVFGSSRSLDTFTTSRCKDPLSARGSVMHFGPRVTDEGLSAYLQAVKSGNLQLLRTCLEDRNTDFTERDPVHGQSAMHIAVRFGQLHAVQLLCGKKTRGLLIDAVDNRQNTPLHLASAKSRRITKYLLEHGASASRVNNRNQTPLAVHIITTKRDDPVITEMLLQHKTDPNCQIGNSTLLHKAVDLDLHEIAYRLVRHGARLDVKDAQGKMVFEKVDRKILRQLCGRISYPPVWVSNTERKSCMSCLRNFSPIGVGVRRHHCRHCGRLICGRCSHVSIESEAFPTTFIGHIDRNPSDERSNIKRVCNTCSSVFDERAKQASSPGGNGKWSDAFMDRIIGCAWEEVEQKDNSSNNQSSRRKSFEA</sequence>
<evidence type="ECO:0000256" key="3">
    <source>
        <dbReference type="ARBA" id="ARBA00022771"/>
    </source>
</evidence>
<dbReference type="Proteomes" id="UP001160483">
    <property type="component" value="Unassembled WGS sequence"/>
</dbReference>
<dbReference type="PANTHER" id="PTHR24198">
    <property type="entry name" value="ANKYRIN REPEAT AND PROTEIN KINASE DOMAIN-CONTAINING PROTEIN"/>
    <property type="match status" value="1"/>
</dbReference>
<feature type="domain" description="FYVE-type" evidence="9">
    <location>
        <begin position="572"/>
        <end position="649"/>
    </location>
</feature>
<keyword evidence="1" id="KW-0479">Metal-binding</keyword>
<dbReference type="InterPro" id="IPR013083">
    <property type="entry name" value="Znf_RING/FYVE/PHD"/>
</dbReference>
<proteinExistence type="predicted"/>
<keyword evidence="12" id="KW-1185">Reference proteome</keyword>
<name>A0AAU9KY61_9STRA</name>
<dbReference type="InterPro" id="IPR000306">
    <property type="entry name" value="Znf_FYVE"/>
</dbReference>
<dbReference type="InterPro" id="IPR036770">
    <property type="entry name" value="Ankyrin_rpt-contain_sf"/>
</dbReference>
<evidence type="ECO:0000256" key="5">
    <source>
        <dbReference type="ARBA" id="ARBA00023043"/>
    </source>
</evidence>
<dbReference type="InterPro" id="IPR011011">
    <property type="entry name" value="Znf_FYVE_PHD"/>
</dbReference>
<dbReference type="GO" id="GO:0008270">
    <property type="term" value="F:zinc ion binding"/>
    <property type="evidence" value="ECO:0007669"/>
    <property type="project" value="UniProtKB-KW"/>
</dbReference>
<dbReference type="PROSITE" id="PS50088">
    <property type="entry name" value="ANK_REPEAT"/>
    <property type="match status" value="1"/>
</dbReference>
<keyword evidence="5 6" id="KW-0040">ANK repeat</keyword>
<evidence type="ECO:0000259" key="9">
    <source>
        <dbReference type="PROSITE" id="PS50178"/>
    </source>
</evidence>
<keyword evidence="4" id="KW-0862">Zinc</keyword>
<evidence type="ECO:0000313" key="13">
    <source>
        <dbReference type="Proteomes" id="UP001160483"/>
    </source>
</evidence>
<dbReference type="Gene3D" id="1.25.40.20">
    <property type="entry name" value="Ankyrin repeat-containing domain"/>
    <property type="match status" value="1"/>
</dbReference>
<feature type="repeat" description="ANK" evidence="6">
    <location>
        <begin position="510"/>
        <end position="542"/>
    </location>
</feature>
<feature type="compositionally biased region" description="Polar residues" evidence="8">
    <location>
        <begin position="85"/>
        <end position="103"/>
    </location>
</feature>
<evidence type="ECO:0000256" key="1">
    <source>
        <dbReference type="ARBA" id="ARBA00022723"/>
    </source>
</evidence>
<dbReference type="Gene3D" id="3.30.40.10">
    <property type="entry name" value="Zinc/RING finger domain, C3HC4 (zinc finger)"/>
    <property type="match status" value="1"/>
</dbReference>
<evidence type="ECO:0000256" key="8">
    <source>
        <dbReference type="SAM" id="MobiDB-lite"/>
    </source>
</evidence>
<dbReference type="PANTHER" id="PTHR24198:SF165">
    <property type="entry name" value="ANKYRIN REPEAT-CONTAINING PROTEIN-RELATED"/>
    <property type="match status" value="1"/>
</dbReference>
<accession>A0AAU9KY61</accession>
<keyword evidence="3 7" id="KW-0863">Zinc-finger</keyword>
<organism evidence="10 13">
    <name type="scientific">Peronospora belbahrii</name>
    <dbReference type="NCBI Taxonomy" id="622444"/>
    <lineage>
        <taxon>Eukaryota</taxon>
        <taxon>Sar</taxon>
        <taxon>Stramenopiles</taxon>
        <taxon>Oomycota</taxon>
        <taxon>Peronosporomycetes</taxon>
        <taxon>Peronosporales</taxon>
        <taxon>Peronosporaceae</taxon>
        <taxon>Peronospora</taxon>
    </lineage>
</organism>
<dbReference type="SMART" id="SM00064">
    <property type="entry name" value="FYVE"/>
    <property type="match status" value="1"/>
</dbReference>
<feature type="compositionally biased region" description="Polar residues" evidence="8">
    <location>
        <begin position="132"/>
        <end position="141"/>
    </location>
</feature>
<dbReference type="SUPFAM" id="SSF57903">
    <property type="entry name" value="FYVE/PHD zinc finger"/>
    <property type="match status" value="1"/>
</dbReference>
<feature type="region of interest" description="Disordered" evidence="8">
    <location>
        <begin position="220"/>
        <end position="239"/>
    </location>
</feature>
<dbReference type="SMART" id="SM00248">
    <property type="entry name" value="ANK"/>
    <property type="match status" value="5"/>
</dbReference>
<dbReference type="SUPFAM" id="SSF48403">
    <property type="entry name" value="Ankyrin repeat"/>
    <property type="match status" value="1"/>
</dbReference>
<evidence type="ECO:0000313" key="10">
    <source>
        <dbReference type="EMBL" id="CAH0477465.1"/>
    </source>
</evidence>
<feature type="region of interest" description="Disordered" evidence="8">
    <location>
        <begin position="32"/>
        <end position="166"/>
    </location>
</feature>
<feature type="compositionally biased region" description="Polar residues" evidence="8">
    <location>
        <begin position="35"/>
        <end position="50"/>
    </location>
</feature>
<evidence type="ECO:0000256" key="2">
    <source>
        <dbReference type="ARBA" id="ARBA00022737"/>
    </source>
</evidence>
<gene>
    <name evidence="11" type="ORF">PBS001_LOCUS6105</name>
    <name evidence="10" type="ORF">PBS003_LOCUS4214</name>
</gene>
<dbReference type="EMBL" id="CAKKTJ010000168">
    <property type="protein sequence ID" value="CAH0477465.1"/>
    <property type="molecule type" value="Genomic_DNA"/>
</dbReference>
<dbReference type="Proteomes" id="UP001158986">
    <property type="component" value="Unassembled WGS sequence"/>
</dbReference>
<reference evidence="10 12" key="1">
    <citation type="submission" date="2021-11" db="EMBL/GenBank/DDBJ databases">
        <authorList>
            <person name="Islam A."/>
            <person name="Islam S."/>
            <person name="Flora M.S."/>
            <person name="Rahman M."/>
            <person name="Ziaur R.M."/>
            <person name="Epstein J.H."/>
            <person name="Hassan M."/>
            <person name="Klassen M."/>
            <person name="Woodard K."/>
            <person name="Webb A."/>
            <person name="Webby R.J."/>
            <person name="El Zowalaty M.E."/>
        </authorList>
    </citation>
    <scope>NUCLEOTIDE SEQUENCE</scope>
    <source>
        <strain evidence="11">Pbs1</strain>
        <strain evidence="10">Pbs3</strain>
    </source>
</reference>
<evidence type="ECO:0000313" key="11">
    <source>
        <dbReference type="EMBL" id="CAH0519582.1"/>
    </source>
</evidence>
<comment type="caution">
    <text evidence="10">The sequence shown here is derived from an EMBL/GenBank/DDBJ whole genome shotgun (WGS) entry which is preliminary data.</text>
</comment>
<dbReference type="InterPro" id="IPR002110">
    <property type="entry name" value="Ankyrin_rpt"/>
</dbReference>
<evidence type="ECO:0000313" key="12">
    <source>
        <dbReference type="Proteomes" id="UP001158986"/>
    </source>
</evidence>
<dbReference type="AlphaFoldDB" id="A0AAU9KY61"/>
<feature type="compositionally biased region" description="Basic and acidic residues" evidence="8">
    <location>
        <begin position="113"/>
        <end position="123"/>
    </location>
</feature>
<evidence type="ECO:0000256" key="4">
    <source>
        <dbReference type="ARBA" id="ARBA00022833"/>
    </source>
</evidence>
<dbReference type="InterPro" id="IPR017455">
    <property type="entry name" value="Znf_FYVE-rel"/>
</dbReference>
<keyword evidence="2" id="KW-0677">Repeat</keyword>
<dbReference type="PROSITE" id="PS50178">
    <property type="entry name" value="ZF_FYVE"/>
    <property type="match status" value="1"/>
</dbReference>
<evidence type="ECO:0000256" key="6">
    <source>
        <dbReference type="PROSITE-ProRule" id="PRU00023"/>
    </source>
</evidence>
<dbReference type="EMBL" id="CAKLCB010000304">
    <property type="protein sequence ID" value="CAH0519582.1"/>
    <property type="molecule type" value="Genomic_DNA"/>
</dbReference>
<protein>
    <recommendedName>
        <fullName evidence="9">FYVE-type domain-containing protein</fullName>
    </recommendedName>
</protein>
<feature type="region of interest" description="Disordered" evidence="8">
    <location>
        <begin position="679"/>
        <end position="699"/>
    </location>
</feature>